<reference evidence="1" key="3">
    <citation type="submission" date="2020-05" db="UniProtKB">
        <authorList>
            <consortium name="EnsemblMetazoa"/>
        </authorList>
    </citation>
    <scope>IDENTIFICATION</scope>
    <source>
        <strain evidence="1">PEST</strain>
    </source>
</reference>
<evidence type="ECO:0000313" key="1">
    <source>
        <dbReference type="EnsemblMetazoa" id="AGAP029378-PA"/>
    </source>
</evidence>
<accession>A0A453YZT5</accession>
<name>A0A453YZT5_ANOGA</name>
<dbReference type="InParanoid" id="A0A453YZT5"/>
<reference evidence="1 2" key="1">
    <citation type="journal article" date="2002" name="Science">
        <title>The genome sequence of the malaria mosquito Anopheles gambiae.</title>
        <authorList>
            <person name="Holt R.A."/>
            <person name="Subramanian G.M."/>
            <person name="Halpern A."/>
            <person name="Sutton G.G."/>
            <person name="Charlab R."/>
            <person name="Nusskern D.R."/>
            <person name="Wincker P."/>
            <person name="Clark A.G."/>
            <person name="Ribeiro J.M."/>
            <person name="Wides R."/>
            <person name="Salzberg S.L."/>
            <person name="Loftus B."/>
            <person name="Yandell M."/>
            <person name="Majoros W.H."/>
            <person name="Rusch D.B."/>
            <person name="Lai Z."/>
            <person name="Kraft C.L."/>
            <person name="Abril J.F."/>
            <person name="Anthouard V."/>
            <person name="Arensburger P."/>
            <person name="Atkinson P.W."/>
            <person name="Baden H."/>
            <person name="de Berardinis V."/>
            <person name="Baldwin D."/>
            <person name="Benes V."/>
            <person name="Biedler J."/>
            <person name="Blass C."/>
            <person name="Bolanos R."/>
            <person name="Boscus D."/>
            <person name="Barnstead M."/>
            <person name="Cai S."/>
            <person name="Center A."/>
            <person name="Chaturverdi K."/>
            <person name="Christophides G.K."/>
            <person name="Chrystal M.A."/>
            <person name="Clamp M."/>
            <person name="Cravchik A."/>
            <person name="Curwen V."/>
            <person name="Dana A."/>
            <person name="Delcher A."/>
            <person name="Dew I."/>
            <person name="Evans C.A."/>
            <person name="Flanigan M."/>
            <person name="Grundschober-Freimoser A."/>
            <person name="Friedli L."/>
            <person name="Gu Z."/>
            <person name="Guan P."/>
            <person name="Guigo R."/>
            <person name="Hillenmeyer M.E."/>
            <person name="Hladun S.L."/>
            <person name="Hogan J.R."/>
            <person name="Hong Y.S."/>
            <person name="Hoover J."/>
            <person name="Jaillon O."/>
            <person name="Ke Z."/>
            <person name="Kodira C."/>
            <person name="Kokoza E."/>
            <person name="Koutsos A."/>
            <person name="Letunic I."/>
            <person name="Levitsky A."/>
            <person name="Liang Y."/>
            <person name="Lin J.J."/>
            <person name="Lobo N.F."/>
            <person name="Lopez J.R."/>
            <person name="Malek J.A."/>
            <person name="McIntosh T.C."/>
            <person name="Meister S."/>
            <person name="Miller J."/>
            <person name="Mobarry C."/>
            <person name="Mongin E."/>
            <person name="Murphy S.D."/>
            <person name="O'Brochta D.A."/>
            <person name="Pfannkoch C."/>
            <person name="Qi R."/>
            <person name="Regier M.A."/>
            <person name="Remington K."/>
            <person name="Shao H."/>
            <person name="Sharakhova M.V."/>
            <person name="Sitter C.D."/>
            <person name="Shetty J."/>
            <person name="Smith T.J."/>
            <person name="Strong R."/>
            <person name="Sun J."/>
            <person name="Thomasova D."/>
            <person name="Ton L.Q."/>
            <person name="Topalis P."/>
            <person name="Tu Z."/>
            <person name="Unger M.F."/>
            <person name="Walenz B."/>
            <person name="Wang A."/>
            <person name="Wang J."/>
            <person name="Wang M."/>
            <person name="Wang X."/>
            <person name="Woodford K.J."/>
            <person name="Wortman J.R."/>
            <person name="Wu M."/>
            <person name="Yao A."/>
            <person name="Zdobnov E.M."/>
            <person name="Zhang H."/>
            <person name="Zhao Q."/>
            <person name="Zhao S."/>
            <person name="Zhu S.C."/>
            <person name="Zhimulev I."/>
            <person name="Coluzzi M."/>
            <person name="della Torre A."/>
            <person name="Roth C.W."/>
            <person name="Louis C."/>
            <person name="Kalush F."/>
            <person name="Mural R.J."/>
            <person name="Myers E.W."/>
            <person name="Adams M.D."/>
            <person name="Smith H.O."/>
            <person name="Broder S."/>
            <person name="Gardner M.J."/>
            <person name="Fraser C.M."/>
            <person name="Birney E."/>
            <person name="Bork P."/>
            <person name="Brey P.T."/>
            <person name="Venter J.C."/>
            <person name="Weissenbach J."/>
            <person name="Kafatos F.C."/>
            <person name="Collins F.H."/>
            <person name="Hoffman S.L."/>
        </authorList>
    </citation>
    <scope>NUCLEOTIDE SEQUENCE [LARGE SCALE GENOMIC DNA]</scope>
    <source>
        <strain evidence="1 2">PEST</strain>
    </source>
</reference>
<dbReference type="AlphaFoldDB" id="A0A453YZT5"/>
<reference evidence="1 2" key="2">
    <citation type="journal article" date="2004" name="Trends Parasitol.">
        <title>The Anopheles gambiae genome: an update.</title>
        <authorList>
            <person name="Mongin E."/>
            <person name="Louis C."/>
            <person name="Holt R.A."/>
            <person name="Birney E."/>
            <person name="Collins F.H."/>
        </authorList>
    </citation>
    <scope>NUCLEOTIDE SEQUENCE [LARGE SCALE GENOMIC DNA]</scope>
    <source>
        <strain evidence="1 2">PEST</strain>
    </source>
</reference>
<protein>
    <submittedName>
        <fullName evidence="1">Uncharacterized protein</fullName>
    </submittedName>
</protein>
<dbReference type="VEuPathDB" id="VectorBase:AGAP029378"/>
<dbReference type="Proteomes" id="UP000007062">
    <property type="component" value="Chromosome 2R"/>
</dbReference>
<dbReference type="EnsemblMetazoa" id="AGAP029378-RA">
    <property type="protein sequence ID" value="AGAP029378-PA"/>
    <property type="gene ID" value="AGAP029378"/>
</dbReference>
<keyword evidence="2" id="KW-1185">Reference proteome</keyword>
<evidence type="ECO:0000313" key="2">
    <source>
        <dbReference type="Proteomes" id="UP000007062"/>
    </source>
</evidence>
<organism evidence="1 2">
    <name type="scientific">Anopheles gambiae</name>
    <name type="common">African malaria mosquito</name>
    <dbReference type="NCBI Taxonomy" id="7165"/>
    <lineage>
        <taxon>Eukaryota</taxon>
        <taxon>Metazoa</taxon>
        <taxon>Ecdysozoa</taxon>
        <taxon>Arthropoda</taxon>
        <taxon>Hexapoda</taxon>
        <taxon>Insecta</taxon>
        <taxon>Pterygota</taxon>
        <taxon>Neoptera</taxon>
        <taxon>Endopterygota</taxon>
        <taxon>Diptera</taxon>
        <taxon>Nematocera</taxon>
        <taxon>Culicoidea</taxon>
        <taxon>Culicidae</taxon>
        <taxon>Anophelinae</taxon>
        <taxon>Anopheles</taxon>
    </lineage>
</organism>
<dbReference type="EMBL" id="AAAB01008859">
    <property type="status" value="NOT_ANNOTATED_CDS"/>
    <property type="molecule type" value="Genomic_DNA"/>
</dbReference>
<sequence length="102" mass="11662">MVQRGELPYTTHKPYSGTCRINYIKTCYQSSLMKNAPFSSLRCGTKHSKQKIETKTHNQLASNCGPVWKKQQSLSKQMQKCCVAGIISSNKFVTRKNQMTRE</sequence>
<proteinExistence type="predicted"/>